<dbReference type="OrthoDB" id="936900at2"/>
<accession>A0A1G8C099</accession>
<evidence type="ECO:0000313" key="3">
    <source>
        <dbReference type="Proteomes" id="UP000198748"/>
    </source>
</evidence>
<dbReference type="Proteomes" id="UP000198748">
    <property type="component" value="Unassembled WGS sequence"/>
</dbReference>
<feature type="signal peptide" evidence="1">
    <location>
        <begin position="1"/>
        <end position="24"/>
    </location>
</feature>
<evidence type="ECO:0000256" key="1">
    <source>
        <dbReference type="SAM" id="SignalP"/>
    </source>
</evidence>
<name>A0A1G8C099_9BACT</name>
<evidence type="ECO:0000313" key="2">
    <source>
        <dbReference type="EMBL" id="SDH38743.1"/>
    </source>
</evidence>
<sequence length="254" mass="27580">MKISQRFPILFFALFLFTQVGANAQNDNRSFFSVTAGYSLPVGELAREKLNDPFAGLTGSGYYGQINYDFRIARWFGLKFSGSINKNTTRPQPIVDIADLRVEELKGIINETTSHTWDTRVSRWKFNAIMAGPAIFLNFGRVQLEGHIQGGYVQVTSPTVDMTGTFQSGENQILVHLSPASTSGFGAGAGASLRLPIAGPLYFHLSGDFLATEAELENVAVKVRVGNIPEVGIPINEKRFVGVANIGAGLGISF</sequence>
<proteinExistence type="predicted"/>
<organism evidence="2 3">
    <name type="scientific">Dyadobacter soli</name>
    <dbReference type="NCBI Taxonomy" id="659014"/>
    <lineage>
        <taxon>Bacteria</taxon>
        <taxon>Pseudomonadati</taxon>
        <taxon>Bacteroidota</taxon>
        <taxon>Cytophagia</taxon>
        <taxon>Cytophagales</taxon>
        <taxon>Spirosomataceae</taxon>
        <taxon>Dyadobacter</taxon>
    </lineage>
</organism>
<keyword evidence="3" id="KW-1185">Reference proteome</keyword>
<gene>
    <name evidence="2" type="ORF">SAMN04487996_13511</name>
</gene>
<keyword evidence="1" id="KW-0732">Signal</keyword>
<reference evidence="3" key="1">
    <citation type="submission" date="2016-10" db="EMBL/GenBank/DDBJ databases">
        <authorList>
            <person name="Varghese N."/>
            <person name="Submissions S."/>
        </authorList>
    </citation>
    <scope>NUCLEOTIDE SEQUENCE [LARGE SCALE GENOMIC DNA]</scope>
    <source>
        <strain evidence="3">DSM 25329</strain>
    </source>
</reference>
<dbReference type="AlphaFoldDB" id="A0A1G8C099"/>
<dbReference type="RefSeq" id="WP_090157731.1">
    <property type="nucleotide sequence ID" value="NZ_FNAN01000035.1"/>
</dbReference>
<dbReference type="STRING" id="659014.SAMN04487996_13511"/>
<dbReference type="EMBL" id="FNAN01000035">
    <property type="protein sequence ID" value="SDH38743.1"/>
    <property type="molecule type" value="Genomic_DNA"/>
</dbReference>
<evidence type="ECO:0008006" key="4">
    <source>
        <dbReference type="Google" id="ProtNLM"/>
    </source>
</evidence>
<feature type="chain" id="PRO_5011752877" description="Outer membrane protein beta-barrel domain-containing protein" evidence="1">
    <location>
        <begin position="25"/>
        <end position="254"/>
    </location>
</feature>
<protein>
    <recommendedName>
        <fullName evidence="4">Outer membrane protein beta-barrel domain-containing protein</fullName>
    </recommendedName>
</protein>